<feature type="chain" id="PRO_5002533689" evidence="2">
    <location>
        <begin position="24"/>
        <end position="188"/>
    </location>
</feature>
<dbReference type="EMBL" id="LBWK01000001">
    <property type="protein sequence ID" value="KKR06464.1"/>
    <property type="molecule type" value="Genomic_DNA"/>
</dbReference>
<proteinExistence type="predicted"/>
<name>A0A0G0MR05_9BACT</name>
<organism evidence="3 4">
    <name type="scientific">candidate division WS6 bacterium GW2011_GWF2_39_15</name>
    <dbReference type="NCBI Taxonomy" id="1619100"/>
    <lineage>
        <taxon>Bacteria</taxon>
        <taxon>Candidatus Dojkabacteria</taxon>
    </lineage>
</organism>
<keyword evidence="2" id="KW-0732">Signal</keyword>
<feature type="transmembrane region" description="Helical" evidence="1">
    <location>
        <begin position="159"/>
        <end position="177"/>
    </location>
</feature>
<evidence type="ECO:0000313" key="3">
    <source>
        <dbReference type="EMBL" id="KKR06464.1"/>
    </source>
</evidence>
<evidence type="ECO:0000256" key="2">
    <source>
        <dbReference type="SAM" id="SignalP"/>
    </source>
</evidence>
<feature type="signal peptide" evidence="2">
    <location>
        <begin position="1"/>
        <end position="23"/>
    </location>
</feature>
<keyword evidence="1" id="KW-0812">Transmembrane</keyword>
<keyword evidence="1" id="KW-0472">Membrane</keyword>
<evidence type="ECO:0000313" key="4">
    <source>
        <dbReference type="Proteomes" id="UP000034799"/>
    </source>
</evidence>
<dbReference type="Proteomes" id="UP000034799">
    <property type="component" value="Unassembled WGS sequence"/>
</dbReference>
<gene>
    <name evidence="3" type="ORF">UT34_C0001G0505</name>
</gene>
<sequence length="188" mass="21137">MKKLLVTLSFFFIIFLTPTPLHAVDKMVFDSTDNYLGGCQLTDESEWELTKDLSVTTFQMWYRWTEGETSLPITVYKDGKEFAKFDAKRSSCDPYQQQWCNADYVMNKTFPKGKYSTKIDKEQQCLKPGSTGTIRLYGAEATTTSTSSTKSTSSCKQSIVLPIVLTAVVSSALTIAIPRMISKKRSAQ</sequence>
<reference evidence="3 4" key="1">
    <citation type="journal article" date="2015" name="Nature">
        <title>rRNA introns, odd ribosomes, and small enigmatic genomes across a large radiation of phyla.</title>
        <authorList>
            <person name="Brown C.T."/>
            <person name="Hug L.A."/>
            <person name="Thomas B.C."/>
            <person name="Sharon I."/>
            <person name="Castelle C.J."/>
            <person name="Singh A."/>
            <person name="Wilkins M.J."/>
            <person name="Williams K.H."/>
            <person name="Banfield J.F."/>
        </authorList>
    </citation>
    <scope>NUCLEOTIDE SEQUENCE [LARGE SCALE GENOMIC DNA]</scope>
</reference>
<accession>A0A0G0MR05</accession>
<dbReference type="STRING" id="1619100.UT34_C0001G0505"/>
<comment type="caution">
    <text evidence="3">The sequence shown here is derived from an EMBL/GenBank/DDBJ whole genome shotgun (WGS) entry which is preliminary data.</text>
</comment>
<dbReference type="AlphaFoldDB" id="A0A0G0MR05"/>
<protein>
    <submittedName>
        <fullName evidence="3">Uncharacterized protein</fullName>
    </submittedName>
</protein>
<keyword evidence="1" id="KW-1133">Transmembrane helix</keyword>
<evidence type="ECO:0000256" key="1">
    <source>
        <dbReference type="SAM" id="Phobius"/>
    </source>
</evidence>